<comment type="caution">
    <text evidence="1">The sequence shown here is derived from an EMBL/GenBank/DDBJ whole genome shotgun (WGS) entry which is preliminary data.</text>
</comment>
<keyword evidence="2" id="KW-1185">Reference proteome</keyword>
<evidence type="ECO:0008006" key="3">
    <source>
        <dbReference type="Google" id="ProtNLM"/>
    </source>
</evidence>
<gene>
    <name evidence="1" type="ORF">K8N75_02305</name>
</gene>
<dbReference type="Pfam" id="PF14196">
    <property type="entry name" value="ATC_hydrolase"/>
    <property type="match status" value="1"/>
</dbReference>
<proteinExistence type="predicted"/>
<name>A0A8T5UVH9_9EURY</name>
<accession>A0A8T5UVH9</accession>
<dbReference type="InterPro" id="IPR026002">
    <property type="entry name" value="ATC_hydrolase-like"/>
</dbReference>
<evidence type="ECO:0000313" key="2">
    <source>
        <dbReference type="Proteomes" id="UP000825933"/>
    </source>
</evidence>
<reference evidence="2" key="1">
    <citation type="journal article" date="2022" name="Microbiol. Resour. Announc.">
        <title>Draft Genome Sequence of a Methanogenic Archaeon from West Spitsbergen Permafrost.</title>
        <authorList>
            <person name="Trubitsyn V."/>
            <person name="Rivkina E."/>
            <person name="Shcherbakova V."/>
        </authorList>
    </citation>
    <scope>NUCLEOTIDE SEQUENCE [LARGE SCALE GENOMIC DNA]</scope>
    <source>
        <strain evidence="2">VT</strain>
    </source>
</reference>
<dbReference type="RefSeq" id="WP_223790537.1">
    <property type="nucleotide sequence ID" value="NZ_JAIOUQ010000003.1"/>
</dbReference>
<dbReference type="AlphaFoldDB" id="A0A8T5UVH9"/>
<evidence type="ECO:0000313" key="1">
    <source>
        <dbReference type="EMBL" id="MBZ2164883.1"/>
    </source>
</evidence>
<protein>
    <recommendedName>
        <fullName evidence="3">L-2-amino-thiazoline-4-carboxylic acid hydrolase</fullName>
    </recommendedName>
</protein>
<dbReference type="EMBL" id="JAIOUQ010000003">
    <property type="protein sequence ID" value="MBZ2164883.1"/>
    <property type="molecule type" value="Genomic_DNA"/>
</dbReference>
<organism evidence="1 2">
    <name type="scientific">Methanobacterium spitsbergense</name>
    <dbReference type="NCBI Taxonomy" id="2874285"/>
    <lineage>
        <taxon>Archaea</taxon>
        <taxon>Methanobacteriati</taxon>
        <taxon>Methanobacteriota</taxon>
        <taxon>Methanomada group</taxon>
        <taxon>Methanobacteria</taxon>
        <taxon>Methanobacteriales</taxon>
        <taxon>Methanobacteriaceae</taxon>
        <taxon>Methanobacterium</taxon>
    </lineage>
</organism>
<dbReference type="Proteomes" id="UP000825933">
    <property type="component" value="Unassembled WGS sequence"/>
</dbReference>
<sequence length="196" mass="22219">MSIKLRLISKWIPEFILIKELDRLSDLTNNHLEMLLNRYSVSPQFIEKPSNGKLEERRAIMAASHNLHVNALIEVLGFEKALEIGRKEMFKAGYELGCEAKKRLGVGSDIKDALVAARILYKVLGIKFSIEENEQTVLLLVKYCALANHYTPETCKIMSAADEGVLKGLNEKMDMKFFKRITEGSKNCKACINIEN</sequence>